<dbReference type="GO" id="GO:0004765">
    <property type="term" value="F:shikimate kinase activity"/>
    <property type="evidence" value="ECO:0007669"/>
    <property type="project" value="UniProtKB-UniRule"/>
</dbReference>
<comment type="catalytic activity">
    <reaction evidence="10 11">
        <text>shikimate + ATP = 3-phosphoshikimate + ADP + H(+)</text>
        <dbReference type="Rhea" id="RHEA:13121"/>
        <dbReference type="ChEBI" id="CHEBI:15378"/>
        <dbReference type="ChEBI" id="CHEBI:30616"/>
        <dbReference type="ChEBI" id="CHEBI:36208"/>
        <dbReference type="ChEBI" id="CHEBI:145989"/>
        <dbReference type="ChEBI" id="CHEBI:456216"/>
        <dbReference type="EC" id="2.7.1.71"/>
    </reaction>
</comment>
<dbReference type="InterPro" id="IPR027417">
    <property type="entry name" value="P-loop_NTPase"/>
</dbReference>
<dbReference type="PROSITE" id="PS01128">
    <property type="entry name" value="SHIKIMATE_KINASE"/>
    <property type="match status" value="1"/>
</dbReference>
<reference evidence="12 13" key="1">
    <citation type="submission" date="2020-04" db="EMBL/GenBank/DDBJ databases">
        <title>Ramlibacter sp. G-1-2-2 isolated from soil.</title>
        <authorList>
            <person name="Dahal R.H."/>
        </authorList>
    </citation>
    <scope>NUCLEOTIDE SEQUENCE [LARGE SCALE GENOMIC DNA]</scope>
    <source>
        <strain evidence="12 13">G-1-2-2</strain>
    </source>
</reference>
<proteinExistence type="inferred from homology"/>
<dbReference type="GO" id="GO:0005524">
    <property type="term" value="F:ATP binding"/>
    <property type="evidence" value="ECO:0007669"/>
    <property type="project" value="UniProtKB-UniRule"/>
</dbReference>
<evidence type="ECO:0000256" key="11">
    <source>
        <dbReference type="HAMAP-Rule" id="MF_00109"/>
    </source>
</evidence>
<evidence type="ECO:0000256" key="5">
    <source>
        <dbReference type="ARBA" id="ARBA00022679"/>
    </source>
</evidence>
<dbReference type="GO" id="GO:0009073">
    <property type="term" value="P:aromatic amino acid family biosynthetic process"/>
    <property type="evidence" value="ECO:0007669"/>
    <property type="project" value="UniProtKB-KW"/>
</dbReference>
<keyword evidence="13" id="KW-1185">Reference proteome</keyword>
<dbReference type="GO" id="GO:0000287">
    <property type="term" value="F:magnesium ion binding"/>
    <property type="evidence" value="ECO:0007669"/>
    <property type="project" value="UniProtKB-UniRule"/>
</dbReference>
<comment type="function">
    <text evidence="11">Catalyzes the specific phosphorylation of the 3-hydroxyl group of shikimic acid using ATP as a cosubstrate.</text>
</comment>
<evidence type="ECO:0000256" key="7">
    <source>
        <dbReference type="ARBA" id="ARBA00022777"/>
    </source>
</evidence>
<keyword evidence="8 11" id="KW-0067">ATP-binding</keyword>
<accession>A0A848HA73</accession>
<evidence type="ECO:0000256" key="6">
    <source>
        <dbReference type="ARBA" id="ARBA00022741"/>
    </source>
</evidence>
<feature type="binding site" evidence="11">
    <location>
        <position position="116"/>
    </location>
    <ligand>
        <name>ATP</name>
        <dbReference type="ChEBI" id="CHEBI:30616"/>
    </ligand>
</feature>
<comment type="caution">
    <text evidence="11">Lacks conserved residue(s) required for the propagation of feature annotation.</text>
</comment>
<sequence>MNVVLIGMPGSGKSTVGRQLARRLRLPFFDSDHVLEERLGCSIRDYFEREGEAAFRDMEQQVLADLAQGPACVLATGGGSVLREANRLALRAGGQVIYLRSTPEDLFRRVRHDLQRPLLQVDDPLGKLRSLFAERDPLYRETAHFSVETGRPSVPTLVNMIVMQLELAGTLPPPA</sequence>
<evidence type="ECO:0000256" key="3">
    <source>
        <dbReference type="ARBA" id="ARBA00012154"/>
    </source>
</evidence>
<dbReference type="Proteomes" id="UP000541185">
    <property type="component" value="Unassembled WGS sequence"/>
</dbReference>
<keyword evidence="5 11" id="KW-0808">Transferase</keyword>
<dbReference type="UniPathway" id="UPA00053">
    <property type="reaction ID" value="UER00088"/>
</dbReference>
<feature type="binding site" evidence="11">
    <location>
        <begin position="10"/>
        <end position="15"/>
    </location>
    <ligand>
        <name>ATP</name>
        <dbReference type="ChEBI" id="CHEBI:30616"/>
    </ligand>
</feature>
<comment type="subcellular location">
    <subcellularLocation>
        <location evidence="11">Cytoplasm</location>
    </subcellularLocation>
</comment>
<comment type="pathway">
    <text evidence="1 11">Metabolic intermediate biosynthesis; chorismate biosynthesis; chorismate from D-erythrose 4-phosphate and phosphoenolpyruvate: step 5/7.</text>
</comment>
<name>A0A848HA73_9BURK</name>
<keyword evidence="11" id="KW-0479">Metal-binding</keyword>
<evidence type="ECO:0000313" key="13">
    <source>
        <dbReference type="Proteomes" id="UP000541185"/>
    </source>
</evidence>
<organism evidence="12 13">
    <name type="scientific">Ramlibacter agri</name>
    <dbReference type="NCBI Taxonomy" id="2728837"/>
    <lineage>
        <taxon>Bacteria</taxon>
        <taxon>Pseudomonadati</taxon>
        <taxon>Pseudomonadota</taxon>
        <taxon>Betaproteobacteria</taxon>
        <taxon>Burkholderiales</taxon>
        <taxon>Comamonadaceae</taxon>
        <taxon>Ramlibacter</taxon>
    </lineage>
</organism>
<dbReference type="EC" id="2.7.1.71" evidence="3 11"/>
<dbReference type="GO" id="GO:0005829">
    <property type="term" value="C:cytosol"/>
    <property type="evidence" value="ECO:0007669"/>
    <property type="project" value="TreeGrafter"/>
</dbReference>
<feature type="binding site" evidence="11">
    <location>
        <position position="56"/>
    </location>
    <ligand>
        <name>substrate</name>
    </ligand>
</feature>
<dbReference type="InterPro" id="IPR031322">
    <property type="entry name" value="Shikimate/glucono_kinase"/>
</dbReference>
<dbReference type="Gene3D" id="3.40.50.300">
    <property type="entry name" value="P-loop containing nucleotide triphosphate hydrolases"/>
    <property type="match status" value="1"/>
</dbReference>
<dbReference type="GO" id="GO:0009423">
    <property type="term" value="P:chorismate biosynthetic process"/>
    <property type="evidence" value="ECO:0007669"/>
    <property type="project" value="UniProtKB-UniRule"/>
</dbReference>
<dbReference type="AlphaFoldDB" id="A0A848HA73"/>
<keyword evidence="6 11" id="KW-0547">Nucleotide-binding</keyword>
<feature type="binding site" evidence="11">
    <location>
        <position position="14"/>
    </location>
    <ligand>
        <name>Mg(2+)</name>
        <dbReference type="ChEBI" id="CHEBI:18420"/>
    </ligand>
</feature>
<keyword evidence="7 11" id="KW-0418">Kinase</keyword>
<dbReference type="SUPFAM" id="SSF52540">
    <property type="entry name" value="P-loop containing nucleoside triphosphate hydrolases"/>
    <property type="match status" value="1"/>
</dbReference>
<comment type="cofactor">
    <cofactor evidence="11">
        <name>Mg(2+)</name>
        <dbReference type="ChEBI" id="CHEBI:18420"/>
    </cofactor>
    <text evidence="11">Binds 1 Mg(2+) ion per subunit.</text>
</comment>
<dbReference type="InterPro" id="IPR000623">
    <property type="entry name" value="Shikimate_kinase/TSH1"/>
</dbReference>
<feature type="binding site" evidence="11">
    <location>
        <position position="32"/>
    </location>
    <ligand>
        <name>substrate</name>
    </ligand>
</feature>
<keyword evidence="4 11" id="KW-0028">Amino-acid biosynthesis</keyword>
<keyword evidence="11" id="KW-0963">Cytoplasm</keyword>
<keyword evidence="9 11" id="KW-0057">Aromatic amino acid biosynthesis</keyword>
<comment type="similarity">
    <text evidence="2 11">Belongs to the shikimate kinase family.</text>
</comment>
<evidence type="ECO:0000256" key="8">
    <source>
        <dbReference type="ARBA" id="ARBA00022840"/>
    </source>
</evidence>
<protein>
    <recommendedName>
        <fullName evidence="3 11">Shikimate kinase</fullName>
        <shortName evidence="11">SK</shortName>
        <ecNumber evidence="3 11">2.7.1.71</ecNumber>
    </recommendedName>
</protein>
<dbReference type="GO" id="GO:0008652">
    <property type="term" value="P:amino acid biosynthetic process"/>
    <property type="evidence" value="ECO:0007669"/>
    <property type="project" value="UniProtKB-KW"/>
</dbReference>
<dbReference type="Pfam" id="PF01202">
    <property type="entry name" value="SKI"/>
    <property type="match status" value="1"/>
</dbReference>
<evidence type="ECO:0000256" key="4">
    <source>
        <dbReference type="ARBA" id="ARBA00022605"/>
    </source>
</evidence>
<gene>
    <name evidence="11" type="primary">aroK</name>
    <name evidence="12" type="ORF">HHL11_28305</name>
</gene>
<dbReference type="HAMAP" id="MF_00109">
    <property type="entry name" value="Shikimate_kinase"/>
    <property type="match status" value="1"/>
</dbReference>
<dbReference type="InterPro" id="IPR023000">
    <property type="entry name" value="Shikimate_kinase_CS"/>
</dbReference>
<evidence type="ECO:0000313" key="12">
    <source>
        <dbReference type="EMBL" id="NML47685.1"/>
    </source>
</evidence>
<feature type="binding site" evidence="11">
    <location>
        <position position="135"/>
    </location>
    <ligand>
        <name>substrate</name>
    </ligand>
</feature>
<dbReference type="PRINTS" id="PR01100">
    <property type="entry name" value="SHIKIMTKNASE"/>
</dbReference>
<evidence type="ECO:0000256" key="1">
    <source>
        <dbReference type="ARBA" id="ARBA00004842"/>
    </source>
</evidence>
<keyword evidence="11" id="KW-0460">Magnesium</keyword>
<comment type="subunit">
    <text evidence="11">Monomer.</text>
</comment>
<evidence type="ECO:0000256" key="10">
    <source>
        <dbReference type="ARBA" id="ARBA00048567"/>
    </source>
</evidence>
<dbReference type="PANTHER" id="PTHR21087">
    <property type="entry name" value="SHIKIMATE KINASE"/>
    <property type="match status" value="1"/>
</dbReference>
<dbReference type="CDD" id="cd00464">
    <property type="entry name" value="SK"/>
    <property type="match status" value="1"/>
</dbReference>
<evidence type="ECO:0000256" key="2">
    <source>
        <dbReference type="ARBA" id="ARBA00006997"/>
    </source>
</evidence>
<feature type="binding site" evidence="11">
    <location>
        <position position="78"/>
    </location>
    <ligand>
        <name>substrate</name>
    </ligand>
</feature>
<evidence type="ECO:0000256" key="9">
    <source>
        <dbReference type="ARBA" id="ARBA00023141"/>
    </source>
</evidence>
<dbReference type="EMBL" id="JABBFX010000003">
    <property type="protein sequence ID" value="NML47685.1"/>
    <property type="molecule type" value="Genomic_DNA"/>
</dbReference>
<dbReference type="PANTHER" id="PTHR21087:SF16">
    <property type="entry name" value="SHIKIMATE KINASE 1, CHLOROPLASTIC"/>
    <property type="match status" value="1"/>
</dbReference>
<comment type="caution">
    <text evidence="12">The sequence shown here is derived from an EMBL/GenBank/DDBJ whole genome shotgun (WGS) entry which is preliminary data.</text>
</comment>